<evidence type="ECO:0000313" key="2">
    <source>
        <dbReference type="Proteomes" id="UP000276215"/>
    </source>
</evidence>
<keyword evidence="2" id="KW-1185">Reference proteome</keyword>
<sequence>MYPLSVVGHPSRRTDIVMGLGCFGWLRHGFLLRWRVCKEAFDLSSILWQVAMRWISFFGLTVGERHAARCMPIRRFSSTSVFIIYGIENTNTVIKNAKSDFSLHSSVVVLSENGHHIEKEVAALSHTLDIVVSWQCEGENSLRIIGADVNGLE</sequence>
<accession>A0A3N4K0G7</accession>
<dbReference type="Proteomes" id="UP000276215">
    <property type="component" value="Unassembled WGS sequence"/>
</dbReference>
<dbReference type="EMBL" id="ML120366">
    <property type="protein sequence ID" value="RPB02692.1"/>
    <property type="molecule type" value="Genomic_DNA"/>
</dbReference>
<protein>
    <submittedName>
        <fullName evidence="1">Uncharacterized protein</fullName>
    </submittedName>
</protein>
<gene>
    <name evidence="1" type="ORF">L873DRAFT_361775</name>
</gene>
<proteinExistence type="predicted"/>
<reference evidence="1 2" key="1">
    <citation type="journal article" date="2018" name="Nat. Ecol. Evol.">
        <title>Pezizomycetes genomes reveal the molecular basis of ectomycorrhizal truffle lifestyle.</title>
        <authorList>
            <person name="Murat C."/>
            <person name="Payen T."/>
            <person name="Noel B."/>
            <person name="Kuo A."/>
            <person name="Morin E."/>
            <person name="Chen J."/>
            <person name="Kohler A."/>
            <person name="Krizsan K."/>
            <person name="Balestrini R."/>
            <person name="Da Silva C."/>
            <person name="Montanini B."/>
            <person name="Hainaut M."/>
            <person name="Levati E."/>
            <person name="Barry K.W."/>
            <person name="Belfiori B."/>
            <person name="Cichocki N."/>
            <person name="Clum A."/>
            <person name="Dockter R.B."/>
            <person name="Fauchery L."/>
            <person name="Guy J."/>
            <person name="Iotti M."/>
            <person name="Le Tacon F."/>
            <person name="Lindquist E.A."/>
            <person name="Lipzen A."/>
            <person name="Malagnac F."/>
            <person name="Mello A."/>
            <person name="Molinier V."/>
            <person name="Miyauchi S."/>
            <person name="Poulain J."/>
            <person name="Riccioni C."/>
            <person name="Rubini A."/>
            <person name="Sitrit Y."/>
            <person name="Splivallo R."/>
            <person name="Traeger S."/>
            <person name="Wang M."/>
            <person name="Zifcakova L."/>
            <person name="Wipf D."/>
            <person name="Zambonelli A."/>
            <person name="Paolocci F."/>
            <person name="Nowrousian M."/>
            <person name="Ottonello S."/>
            <person name="Baldrian P."/>
            <person name="Spatafora J.W."/>
            <person name="Henrissat B."/>
            <person name="Nagy L.G."/>
            <person name="Aury J.M."/>
            <person name="Wincker P."/>
            <person name="Grigoriev I.V."/>
            <person name="Bonfante P."/>
            <person name="Martin F.M."/>
        </authorList>
    </citation>
    <scope>NUCLEOTIDE SEQUENCE [LARGE SCALE GENOMIC DNA]</scope>
    <source>
        <strain evidence="1 2">120613-1</strain>
    </source>
</reference>
<organism evidence="1 2">
    <name type="scientific">Choiromyces venosus 120613-1</name>
    <dbReference type="NCBI Taxonomy" id="1336337"/>
    <lineage>
        <taxon>Eukaryota</taxon>
        <taxon>Fungi</taxon>
        <taxon>Dikarya</taxon>
        <taxon>Ascomycota</taxon>
        <taxon>Pezizomycotina</taxon>
        <taxon>Pezizomycetes</taxon>
        <taxon>Pezizales</taxon>
        <taxon>Tuberaceae</taxon>
        <taxon>Choiromyces</taxon>
    </lineage>
</organism>
<dbReference type="AlphaFoldDB" id="A0A3N4K0G7"/>
<evidence type="ECO:0000313" key="1">
    <source>
        <dbReference type="EMBL" id="RPB02692.1"/>
    </source>
</evidence>
<name>A0A3N4K0G7_9PEZI</name>